<organism evidence="1 2">
    <name type="scientific">Dryococelus australis</name>
    <dbReference type="NCBI Taxonomy" id="614101"/>
    <lineage>
        <taxon>Eukaryota</taxon>
        <taxon>Metazoa</taxon>
        <taxon>Ecdysozoa</taxon>
        <taxon>Arthropoda</taxon>
        <taxon>Hexapoda</taxon>
        <taxon>Insecta</taxon>
        <taxon>Pterygota</taxon>
        <taxon>Neoptera</taxon>
        <taxon>Polyneoptera</taxon>
        <taxon>Phasmatodea</taxon>
        <taxon>Verophasmatodea</taxon>
        <taxon>Anareolatae</taxon>
        <taxon>Phasmatidae</taxon>
        <taxon>Eurycanthinae</taxon>
        <taxon>Dryococelus</taxon>
    </lineage>
</organism>
<dbReference type="EMBL" id="JARBHB010000005">
    <property type="protein sequence ID" value="KAJ8883958.1"/>
    <property type="molecule type" value="Genomic_DNA"/>
</dbReference>
<accession>A0ABQ9HJ36</accession>
<reference evidence="1 2" key="1">
    <citation type="submission" date="2023-02" db="EMBL/GenBank/DDBJ databases">
        <title>LHISI_Scaffold_Assembly.</title>
        <authorList>
            <person name="Stuart O.P."/>
            <person name="Cleave R."/>
            <person name="Magrath M.J.L."/>
            <person name="Mikheyev A.S."/>
        </authorList>
    </citation>
    <scope>NUCLEOTIDE SEQUENCE [LARGE SCALE GENOMIC DNA]</scope>
    <source>
        <strain evidence="1">Daus_M_001</strain>
        <tissue evidence="1">Leg muscle</tissue>
    </source>
</reference>
<evidence type="ECO:0000313" key="2">
    <source>
        <dbReference type="Proteomes" id="UP001159363"/>
    </source>
</evidence>
<dbReference type="Proteomes" id="UP001159363">
    <property type="component" value="Chromosome 4"/>
</dbReference>
<proteinExistence type="predicted"/>
<name>A0ABQ9HJ36_9NEOP</name>
<keyword evidence="2" id="KW-1185">Reference proteome</keyword>
<evidence type="ECO:0000313" key="1">
    <source>
        <dbReference type="EMBL" id="KAJ8883958.1"/>
    </source>
</evidence>
<gene>
    <name evidence="1" type="ORF">PR048_015814</name>
</gene>
<comment type="caution">
    <text evidence="1">The sequence shown here is derived from an EMBL/GenBank/DDBJ whole genome shotgun (WGS) entry which is preliminary data.</text>
</comment>
<protein>
    <submittedName>
        <fullName evidence="1">Uncharacterized protein</fullName>
    </submittedName>
</protein>
<sequence>MRKAGDTMLVDILNSFRFGEFTVQQLFAIDGRKVPLTGPFDEGEGRKVEGGGTASGCIPGNDSSITGNHPDVGVCKPSTAEFDALRAQGKIERRMLPLILCWALRGFKLQGKTFDWPVVDLSSHLFAKCQACGS</sequence>